<dbReference type="InterPro" id="IPR035906">
    <property type="entry name" value="MetI-like_sf"/>
</dbReference>
<gene>
    <name evidence="8" type="ORF">GA0070618_4573</name>
</gene>
<feature type="transmembrane region" description="Helical" evidence="7">
    <location>
        <begin position="56"/>
        <end position="80"/>
    </location>
</feature>
<evidence type="ECO:0000256" key="1">
    <source>
        <dbReference type="ARBA" id="ARBA00004651"/>
    </source>
</evidence>
<feature type="transmembrane region" description="Helical" evidence="7">
    <location>
        <begin position="92"/>
        <end position="113"/>
    </location>
</feature>
<evidence type="ECO:0000256" key="2">
    <source>
        <dbReference type="ARBA" id="ARBA00022448"/>
    </source>
</evidence>
<keyword evidence="2 7" id="KW-0813">Transport</keyword>
<comment type="subcellular location">
    <subcellularLocation>
        <location evidence="1 7">Cell membrane</location>
        <topology evidence="1 7">Multi-pass membrane protein</topology>
    </subcellularLocation>
</comment>
<dbReference type="GO" id="GO:0005886">
    <property type="term" value="C:plasma membrane"/>
    <property type="evidence" value="ECO:0007669"/>
    <property type="project" value="UniProtKB-SubCell"/>
</dbReference>
<dbReference type="EMBL" id="LT607413">
    <property type="protein sequence ID" value="SCF26042.1"/>
    <property type="molecule type" value="Genomic_DNA"/>
</dbReference>
<feature type="transmembrane region" description="Helical" evidence="7">
    <location>
        <begin position="22"/>
        <end position="44"/>
    </location>
</feature>
<evidence type="ECO:0000256" key="5">
    <source>
        <dbReference type="ARBA" id="ARBA00022989"/>
    </source>
</evidence>
<dbReference type="AlphaFoldDB" id="A0A1C4YZ40"/>
<dbReference type="Proteomes" id="UP000198253">
    <property type="component" value="Chromosome I"/>
</dbReference>
<dbReference type="PROSITE" id="PS50928">
    <property type="entry name" value="ABC_TM1"/>
    <property type="match status" value="1"/>
</dbReference>
<feature type="transmembrane region" description="Helical" evidence="7">
    <location>
        <begin position="193"/>
        <end position="216"/>
    </location>
</feature>
<evidence type="ECO:0000256" key="7">
    <source>
        <dbReference type="RuleBase" id="RU363032"/>
    </source>
</evidence>
<sequence length="220" mass="23615">MYQYEFSELFERIILPGLLDTITMLLGSFVTCTLVGFTLALVLVTTDTHGLRPNRTVHEIVSTVISMLRSVPFIILAISIIPLTRLVVGTSIGVWAAVFAITFAGSPLIARLLESAFKEVNPSLVEAARSFGASDWQITFRVIVTESVPAIVSQMTLGVISLLGFTAVAGTIGAGGLGAVALTYGYQNFNDQIMYGTVAILVVMVIGIQLGGNALYRRLR</sequence>
<keyword evidence="4 7" id="KW-0812">Transmembrane</keyword>
<dbReference type="InterPro" id="IPR051322">
    <property type="entry name" value="AA_ABC_Transporter_Permease"/>
</dbReference>
<keyword evidence="6 7" id="KW-0472">Membrane</keyword>
<dbReference type="Gene3D" id="1.10.3720.10">
    <property type="entry name" value="MetI-like"/>
    <property type="match status" value="1"/>
</dbReference>
<proteinExistence type="inferred from homology"/>
<evidence type="ECO:0000313" key="9">
    <source>
        <dbReference type="Proteomes" id="UP000198253"/>
    </source>
</evidence>
<feature type="transmembrane region" description="Helical" evidence="7">
    <location>
        <begin position="162"/>
        <end position="187"/>
    </location>
</feature>
<dbReference type="RefSeq" id="WP_088983438.1">
    <property type="nucleotide sequence ID" value="NZ_JBFAII010000005.1"/>
</dbReference>
<keyword evidence="5 7" id="KW-1133">Transmembrane helix</keyword>
<keyword evidence="9" id="KW-1185">Reference proteome</keyword>
<evidence type="ECO:0000256" key="3">
    <source>
        <dbReference type="ARBA" id="ARBA00022475"/>
    </source>
</evidence>
<dbReference type="SUPFAM" id="SSF161098">
    <property type="entry name" value="MetI-like"/>
    <property type="match status" value="1"/>
</dbReference>
<dbReference type="PANTHER" id="PTHR30450:SF1">
    <property type="entry name" value="D-METHIONINE TRANSPORT SYSTEM PERMEASE PROTEIN METI-RELATED"/>
    <property type="match status" value="1"/>
</dbReference>
<dbReference type="GO" id="GO:0048473">
    <property type="term" value="P:D-methionine transmembrane transport"/>
    <property type="evidence" value="ECO:0007669"/>
    <property type="project" value="TreeGrafter"/>
</dbReference>
<evidence type="ECO:0000313" key="8">
    <source>
        <dbReference type="EMBL" id="SCF26042.1"/>
    </source>
</evidence>
<dbReference type="CDD" id="cd06261">
    <property type="entry name" value="TM_PBP2"/>
    <property type="match status" value="1"/>
</dbReference>
<accession>A0A1C4YZ40</accession>
<name>A0A1C4YZ40_MICEC</name>
<dbReference type="PANTHER" id="PTHR30450">
    <property type="entry name" value="ABC TRANSPORTER PERMEASE"/>
    <property type="match status" value="1"/>
</dbReference>
<dbReference type="Pfam" id="PF00528">
    <property type="entry name" value="BPD_transp_1"/>
    <property type="match status" value="1"/>
</dbReference>
<dbReference type="OrthoDB" id="9793490at2"/>
<organism evidence="8 9">
    <name type="scientific">Micromonospora echinospora</name>
    <name type="common">Micromonospora purpurea</name>
    <dbReference type="NCBI Taxonomy" id="1877"/>
    <lineage>
        <taxon>Bacteria</taxon>
        <taxon>Bacillati</taxon>
        <taxon>Actinomycetota</taxon>
        <taxon>Actinomycetes</taxon>
        <taxon>Micromonosporales</taxon>
        <taxon>Micromonosporaceae</taxon>
        <taxon>Micromonospora</taxon>
    </lineage>
</organism>
<reference evidence="9" key="1">
    <citation type="submission" date="2016-06" db="EMBL/GenBank/DDBJ databases">
        <authorList>
            <person name="Varghese N."/>
            <person name="Submissions Spin"/>
        </authorList>
    </citation>
    <scope>NUCLEOTIDE SEQUENCE [LARGE SCALE GENOMIC DNA]</scope>
    <source>
        <strain evidence="9">DSM 43816</strain>
    </source>
</reference>
<evidence type="ECO:0000256" key="6">
    <source>
        <dbReference type="ARBA" id="ARBA00023136"/>
    </source>
</evidence>
<dbReference type="InParanoid" id="A0A1C4YZ40"/>
<dbReference type="InterPro" id="IPR000515">
    <property type="entry name" value="MetI-like"/>
</dbReference>
<keyword evidence="3" id="KW-1003">Cell membrane</keyword>
<evidence type="ECO:0000256" key="4">
    <source>
        <dbReference type="ARBA" id="ARBA00022692"/>
    </source>
</evidence>
<comment type="similarity">
    <text evidence="7">Belongs to the binding-protein-dependent transport system permease family.</text>
</comment>
<protein>
    <submittedName>
        <fullName evidence="8">D-methionine transport system permease protein</fullName>
    </submittedName>
</protein>